<sequence>MKTAISIPDSIFQAAENLAHRLGLSRSELYVKAMNEYLNSHKNQNVTKKLNEIYSLNESTIDDDTLSLQIRSIPKENWE</sequence>
<dbReference type="GO" id="GO:0006355">
    <property type="term" value="P:regulation of DNA-templated transcription"/>
    <property type="evidence" value="ECO:0007669"/>
    <property type="project" value="InterPro"/>
</dbReference>
<dbReference type="EMBL" id="UOFS01000042">
    <property type="protein sequence ID" value="VAX00158.1"/>
    <property type="molecule type" value="Genomic_DNA"/>
</dbReference>
<protein>
    <recommendedName>
        <fullName evidence="2">ChpI protein</fullName>
    </recommendedName>
</protein>
<dbReference type="InterPro" id="IPR013321">
    <property type="entry name" value="Arc_rbn_hlx_hlx"/>
</dbReference>
<name>A0A3B1AL42_9ZZZZ</name>
<reference evidence="1" key="1">
    <citation type="submission" date="2018-06" db="EMBL/GenBank/DDBJ databases">
        <authorList>
            <person name="Zhirakovskaya E."/>
        </authorList>
    </citation>
    <scope>NUCLEOTIDE SEQUENCE</scope>
</reference>
<proteinExistence type="predicted"/>
<evidence type="ECO:0000313" key="1">
    <source>
        <dbReference type="EMBL" id="VAX00158.1"/>
    </source>
</evidence>
<organism evidence="1">
    <name type="scientific">hydrothermal vent metagenome</name>
    <dbReference type="NCBI Taxonomy" id="652676"/>
    <lineage>
        <taxon>unclassified sequences</taxon>
        <taxon>metagenomes</taxon>
        <taxon>ecological metagenomes</taxon>
    </lineage>
</organism>
<evidence type="ECO:0008006" key="2">
    <source>
        <dbReference type="Google" id="ProtNLM"/>
    </source>
</evidence>
<dbReference type="AlphaFoldDB" id="A0A3B1AL42"/>
<dbReference type="Gene3D" id="1.10.1220.10">
    <property type="entry name" value="Met repressor-like"/>
    <property type="match status" value="1"/>
</dbReference>
<gene>
    <name evidence="1" type="ORF">MNBD_GAMMA22-1159</name>
</gene>
<accession>A0A3B1AL42</accession>